<organism evidence="4 5">
    <name type="scientific">Lipomyces starkeyi NRRL Y-11557</name>
    <dbReference type="NCBI Taxonomy" id="675824"/>
    <lineage>
        <taxon>Eukaryota</taxon>
        <taxon>Fungi</taxon>
        <taxon>Dikarya</taxon>
        <taxon>Ascomycota</taxon>
        <taxon>Saccharomycotina</taxon>
        <taxon>Lipomycetes</taxon>
        <taxon>Lipomycetales</taxon>
        <taxon>Lipomycetaceae</taxon>
        <taxon>Lipomyces</taxon>
    </lineage>
</organism>
<dbReference type="InterPro" id="IPR014752">
    <property type="entry name" value="Arrestin-like_C"/>
</dbReference>
<accession>A0A1E3Q5T3</accession>
<evidence type="ECO:0000259" key="2">
    <source>
        <dbReference type="Pfam" id="PF00339"/>
    </source>
</evidence>
<evidence type="ECO:0000259" key="3">
    <source>
        <dbReference type="Pfam" id="PF04426"/>
    </source>
</evidence>
<dbReference type="STRING" id="675824.A0A1E3Q5T3"/>
<gene>
    <name evidence="4" type="ORF">LIPSTDRAFT_3397</name>
</gene>
<dbReference type="Pfam" id="PF04426">
    <property type="entry name" value="Bul1_C"/>
    <property type="match status" value="1"/>
</dbReference>
<dbReference type="Gene3D" id="2.60.40.640">
    <property type="match status" value="1"/>
</dbReference>
<sequence>MPSLSLRQLHPMRTDSSASTISSGSSAAGLSIVSSSSLSSSPGALLSRLGRSSSLGGMSVVVENQKPYYTVGDSLSGAVILTPKNNTEFTEMFIALEGTAKTWNESPGVGSRVDAKDTFLEMSSPVQEDDYPSPRIFRAGVTYKFSFLFVLPEHLLESQCDRVVCHRHLPSTLGDPNMPFELDDCSPDMARITYRIIGKVFHAKDNGSRKYVPYTASTPIAVIAAYTPDIRNIPHNHCKDQELSLADGGFTRFYRTAKTLKKGIIGRSTIGNLTLEASVLKPFVYLKNQSVPLLLALSYFHLANAKKSDIPKVESVSVKLRVYTYFTTVPITYMPHPKSRAVDPQLGLYQESFTIANYSFTAPTSSRPEWAQESDTHYSFNATVPLTQPKQRALVPNFWSCLIGRQYEAEVTVKLSGAGPGTIGLKIPIEVMTDKIAANMTVSEDKMMAF</sequence>
<name>A0A1E3Q5T3_LIPST</name>
<evidence type="ECO:0000256" key="1">
    <source>
        <dbReference type="SAM" id="MobiDB-lite"/>
    </source>
</evidence>
<dbReference type="InterPro" id="IPR039634">
    <property type="entry name" value="Bul1-like"/>
</dbReference>
<dbReference type="Proteomes" id="UP000094385">
    <property type="component" value="Unassembled WGS sequence"/>
</dbReference>
<evidence type="ECO:0000313" key="5">
    <source>
        <dbReference type="Proteomes" id="UP000094385"/>
    </source>
</evidence>
<proteinExistence type="predicted"/>
<evidence type="ECO:0008006" key="6">
    <source>
        <dbReference type="Google" id="ProtNLM"/>
    </source>
</evidence>
<dbReference type="EMBL" id="KV454294">
    <property type="protein sequence ID" value="ODQ73046.1"/>
    <property type="molecule type" value="Genomic_DNA"/>
</dbReference>
<feature type="region of interest" description="Disordered" evidence="1">
    <location>
        <begin position="1"/>
        <end position="23"/>
    </location>
</feature>
<dbReference type="PANTHER" id="PTHR31904">
    <property type="entry name" value="BYPASS OF STOP CODON PROTEIN 5-RELATED"/>
    <property type="match status" value="1"/>
</dbReference>
<feature type="domain" description="Bul1 C-terminal" evidence="3">
    <location>
        <begin position="366"/>
        <end position="431"/>
    </location>
</feature>
<dbReference type="InterPro" id="IPR022794">
    <property type="entry name" value="Bul1_C"/>
</dbReference>
<dbReference type="Pfam" id="PF00339">
    <property type="entry name" value="Arrestin_N"/>
    <property type="match status" value="1"/>
</dbReference>
<dbReference type="OrthoDB" id="2283785at2759"/>
<protein>
    <recommendedName>
        <fullName evidence="6">Arrestin-like N-terminal domain-containing protein</fullName>
    </recommendedName>
</protein>
<reference evidence="4 5" key="1">
    <citation type="journal article" date="2016" name="Proc. Natl. Acad. Sci. U.S.A.">
        <title>Comparative genomics of biotechnologically important yeasts.</title>
        <authorList>
            <person name="Riley R."/>
            <person name="Haridas S."/>
            <person name="Wolfe K.H."/>
            <person name="Lopes M.R."/>
            <person name="Hittinger C.T."/>
            <person name="Goeker M."/>
            <person name="Salamov A.A."/>
            <person name="Wisecaver J.H."/>
            <person name="Long T.M."/>
            <person name="Calvey C.H."/>
            <person name="Aerts A.L."/>
            <person name="Barry K.W."/>
            <person name="Choi C."/>
            <person name="Clum A."/>
            <person name="Coughlan A.Y."/>
            <person name="Deshpande S."/>
            <person name="Douglass A.P."/>
            <person name="Hanson S.J."/>
            <person name="Klenk H.-P."/>
            <person name="LaButti K.M."/>
            <person name="Lapidus A."/>
            <person name="Lindquist E.A."/>
            <person name="Lipzen A.M."/>
            <person name="Meier-Kolthoff J.P."/>
            <person name="Ohm R.A."/>
            <person name="Otillar R.P."/>
            <person name="Pangilinan J.L."/>
            <person name="Peng Y."/>
            <person name="Rokas A."/>
            <person name="Rosa C.A."/>
            <person name="Scheuner C."/>
            <person name="Sibirny A.A."/>
            <person name="Slot J.C."/>
            <person name="Stielow J.B."/>
            <person name="Sun H."/>
            <person name="Kurtzman C.P."/>
            <person name="Blackwell M."/>
            <person name="Grigoriev I.V."/>
            <person name="Jeffries T.W."/>
        </authorList>
    </citation>
    <scope>NUCLEOTIDE SEQUENCE [LARGE SCALE GENOMIC DNA]</scope>
    <source>
        <strain evidence="4 5">NRRL Y-11557</strain>
    </source>
</reference>
<dbReference type="PANTHER" id="PTHR31904:SF1">
    <property type="entry name" value="BYPASS OF STOP CODON PROTEIN 5-RELATED"/>
    <property type="match status" value="1"/>
</dbReference>
<keyword evidence="5" id="KW-1185">Reference proteome</keyword>
<dbReference type="AlphaFoldDB" id="A0A1E3Q5T3"/>
<feature type="domain" description="Arrestin-like N-terminal" evidence="2">
    <location>
        <begin position="60"/>
        <end position="158"/>
    </location>
</feature>
<dbReference type="InterPro" id="IPR011021">
    <property type="entry name" value="Arrestin-like_N"/>
</dbReference>
<evidence type="ECO:0000313" key="4">
    <source>
        <dbReference type="EMBL" id="ODQ73046.1"/>
    </source>
</evidence>